<reference evidence="1 2" key="1">
    <citation type="submission" date="2016-02" db="EMBL/GenBank/DDBJ databases">
        <authorList>
            <person name="Wen L."/>
            <person name="He K."/>
            <person name="Yang H."/>
        </authorList>
    </citation>
    <scope>NUCLEOTIDE SEQUENCE [LARGE SCALE GENOMIC DNA]</scope>
    <source>
        <strain evidence="1 2">CMW7778B</strain>
    </source>
</reference>
<dbReference type="PATRIC" id="fig|2702.101.peg.1169"/>
<evidence type="ECO:0000313" key="2">
    <source>
        <dbReference type="Proteomes" id="UP000070505"/>
    </source>
</evidence>
<dbReference type="RefSeq" id="WP_016636777.1">
    <property type="nucleotide sequence ID" value="NZ_KQ961872.1"/>
</dbReference>
<gene>
    <name evidence="1" type="ORF">HMPREF3230_01181</name>
</gene>
<comment type="caution">
    <text evidence="1">The sequence shown here is derived from an EMBL/GenBank/DDBJ whole genome shotgun (WGS) entry which is preliminary data.</text>
</comment>
<dbReference type="AlphaFoldDB" id="A0A135Z3H5"/>
<name>A0A135Z3H5_GARVA</name>
<dbReference type="Proteomes" id="UP000070505">
    <property type="component" value="Unassembled WGS sequence"/>
</dbReference>
<dbReference type="EMBL" id="LSRC01000049">
    <property type="protein sequence ID" value="KXI16210.1"/>
    <property type="molecule type" value="Genomic_DNA"/>
</dbReference>
<protein>
    <submittedName>
        <fullName evidence="1">Uncharacterized protein</fullName>
    </submittedName>
</protein>
<accession>A0A135Z3H5</accession>
<proteinExistence type="predicted"/>
<sequence length="53" mass="5767">MKQIENGDTNMFEKKGFAIVALATIAYAVPISAYAQMSGSVVGIDRENIRSCR</sequence>
<evidence type="ECO:0000313" key="1">
    <source>
        <dbReference type="EMBL" id="KXI16210.1"/>
    </source>
</evidence>
<organism evidence="1 2">
    <name type="scientific">Gardnerella vaginalis</name>
    <dbReference type="NCBI Taxonomy" id="2702"/>
    <lineage>
        <taxon>Bacteria</taxon>
        <taxon>Bacillati</taxon>
        <taxon>Actinomycetota</taxon>
        <taxon>Actinomycetes</taxon>
        <taxon>Bifidobacteriales</taxon>
        <taxon>Bifidobacteriaceae</taxon>
        <taxon>Gardnerella</taxon>
    </lineage>
</organism>